<reference evidence="1 2" key="1">
    <citation type="submission" date="2019-08" db="EMBL/GenBank/DDBJ databases">
        <title>Genome of Phaeodactylibacter luteus.</title>
        <authorList>
            <person name="Bowman J.P."/>
        </authorList>
    </citation>
    <scope>NUCLEOTIDE SEQUENCE [LARGE SCALE GENOMIC DNA]</scope>
    <source>
        <strain evidence="1 2">KCTC 42180</strain>
    </source>
</reference>
<sequence length="396" mass="45705">MLLAGAAPSERWGFWGHRRINRLAVFTLPPEMIPFFKQNIEYLTEHAVDPDKRRYATRHEAVRHYIDIDHWGKAPFPEVPRNWTDALMKFTEVGLLQPSGDTLLLSRDTVDGRVLISLDLGAGKVQAPYASAYRSFFQENLMPQYYEDEWRVDCDTLRELFGLSAEALPCASAYAVDHFSEYGILPYHLPVMQRRLTEAFRRKDVPAILRTAAEFGHYIGDGHVPLHTTENYNGQLTNQVGIHAFWESRIPELFADREYDYFVGKADYIADPNAYYWEVVLASHALVDSVLHIERELSETFPEDKQYCYEERLGRTIRTQCKEYAAAYHRRLSGMVEQRLRDAVHAIGSAWYTAWVDAGQPDLNIDRYELSPGEAEELRALEERVQSGKQQGRAHE</sequence>
<dbReference type="CDD" id="cd10981">
    <property type="entry name" value="ZnPC_S1P1"/>
    <property type="match status" value="1"/>
</dbReference>
<dbReference type="InterPro" id="IPR008947">
    <property type="entry name" value="PLipase_C/P1_nuclease_dom_sf"/>
</dbReference>
<accession>A0A5C6RKM6</accession>
<proteinExistence type="predicted"/>
<evidence type="ECO:0008006" key="3">
    <source>
        <dbReference type="Google" id="ProtNLM"/>
    </source>
</evidence>
<keyword evidence="2" id="KW-1185">Reference proteome</keyword>
<dbReference type="GO" id="GO:0016788">
    <property type="term" value="F:hydrolase activity, acting on ester bonds"/>
    <property type="evidence" value="ECO:0007669"/>
    <property type="project" value="InterPro"/>
</dbReference>
<dbReference type="Proteomes" id="UP000321580">
    <property type="component" value="Unassembled WGS sequence"/>
</dbReference>
<organism evidence="1 2">
    <name type="scientific">Phaeodactylibacter luteus</name>
    <dbReference type="NCBI Taxonomy" id="1564516"/>
    <lineage>
        <taxon>Bacteria</taxon>
        <taxon>Pseudomonadati</taxon>
        <taxon>Bacteroidota</taxon>
        <taxon>Saprospiria</taxon>
        <taxon>Saprospirales</taxon>
        <taxon>Haliscomenobacteraceae</taxon>
        <taxon>Phaeodactylibacter</taxon>
    </lineage>
</organism>
<evidence type="ECO:0000313" key="1">
    <source>
        <dbReference type="EMBL" id="TXB62793.1"/>
    </source>
</evidence>
<evidence type="ECO:0000313" key="2">
    <source>
        <dbReference type="Proteomes" id="UP000321580"/>
    </source>
</evidence>
<dbReference type="AlphaFoldDB" id="A0A5C6RKM6"/>
<comment type="caution">
    <text evidence="1">The sequence shown here is derived from an EMBL/GenBank/DDBJ whole genome shotgun (WGS) entry which is preliminary data.</text>
</comment>
<name>A0A5C6RKM6_9BACT</name>
<gene>
    <name evidence="1" type="ORF">FRY97_12520</name>
</gene>
<dbReference type="Gene3D" id="1.10.575.10">
    <property type="entry name" value="P1 Nuclease"/>
    <property type="match status" value="1"/>
</dbReference>
<protein>
    <recommendedName>
        <fullName evidence="3">S1/P1 Nuclease</fullName>
    </recommendedName>
</protein>
<dbReference type="OrthoDB" id="267579at2"/>
<dbReference type="EMBL" id="VOOR01000024">
    <property type="protein sequence ID" value="TXB62793.1"/>
    <property type="molecule type" value="Genomic_DNA"/>
</dbReference>
<dbReference type="SUPFAM" id="SSF48537">
    <property type="entry name" value="Phospholipase C/P1 nuclease"/>
    <property type="match status" value="1"/>
</dbReference>